<dbReference type="EMBL" id="JARVUX010000012">
    <property type="protein sequence ID" value="MDH2337318.1"/>
    <property type="molecule type" value="Genomic_DNA"/>
</dbReference>
<accession>A0AAP4A963</accession>
<protein>
    <recommendedName>
        <fullName evidence="3">Phage protein</fullName>
    </recommendedName>
</protein>
<reference evidence="1" key="1">
    <citation type="submission" date="2023-04" db="EMBL/GenBank/DDBJ databases">
        <title>Epidemiological investigation of Clostridium perfringens isolated from cattle.</title>
        <authorList>
            <person name="Tian R."/>
        </authorList>
    </citation>
    <scope>NUCLEOTIDE SEQUENCE</scope>
    <source>
        <strain evidence="1">ZWCP172</strain>
    </source>
</reference>
<dbReference type="RefSeq" id="WP_279858281.1">
    <property type="nucleotide sequence ID" value="NZ_JARVUX010000012.1"/>
</dbReference>
<evidence type="ECO:0000313" key="2">
    <source>
        <dbReference type="Proteomes" id="UP001222958"/>
    </source>
</evidence>
<dbReference type="Proteomes" id="UP001222958">
    <property type="component" value="Unassembled WGS sequence"/>
</dbReference>
<proteinExistence type="predicted"/>
<name>A0AAP4A963_CLOPF</name>
<comment type="caution">
    <text evidence="1">The sequence shown here is derived from an EMBL/GenBank/DDBJ whole genome shotgun (WGS) entry which is preliminary data.</text>
</comment>
<organism evidence="1 2">
    <name type="scientific">Clostridium perfringens</name>
    <dbReference type="NCBI Taxonomy" id="1502"/>
    <lineage>
        <taxon>Bacteria</taxon>
        <taxon>Bacillati</taxon>
        <taxon>Bacillota</taxon>
        <taxon>Clostridia</taxon>
        <taxon>Eubacteriales</taxon>
        <taxon>Clostridiaceae</taxon>
        <taxon>Clostridium</taxon>
    </lineage>
</organism>
<evidence type="ECO:0008006" key="3">
    <source>
        <dbReference type="Google" id="ProtNLM"/>
    </source>
</evidence>
<evidence type="ECO:0000313" key="1">
    <source>
        <dbReference type="EMBL" id="MDH2337318.1"/>
    </source>
</evidence>
<sequence length="248" mass="28960">MGGKKWSEKEIDYLNSMWGRYNLNVLAKKLNRTVEAVKVKSERLGLGGGLKAQDAITKADIKRICGVSGYKAEKWISVYGLKCTNKVVTSKRSFGLIKVKDFWEFAKNNNELIDFSKIEKNILGVEPEWVDEFRKRDFKIKRKGYRRRWSATEEKEAIRLYTKGVTYEEIGKRLDRTSYGVQNKLIRLGYKNRINLAWRNEEINILKKLIEEGYSDYQISEEIGRPRGSVYTKRKTLILDDIKVTERG</sequence>
<dbReference type="AlphaFoldDB" id="A0AAP4A963"/>
<gene>
    <name evidence="1" type="ORF">QDQ28_14155</name>
</gene>
<dbReference type="Gene3D" id="1.10.10.60">
    <property type="entry name" value="Homeodomain-like"/>
    <property type="match status" value="2"/>
</dbReference>